<dbReference type="InterPro" id="IPR006311">
    <property type="entry name" value="TAT_signal"/>
</dbReference>
<evidence type="ECO:0000313" key="5">
    <source>
        <dbReference type="EMBL" id="MFC7198641.1"/>
    </source>
</evidence>
<evidence type="ECO:0000313" key="6">
    <source>
        <dbReference type="Proteomes" id="UP001596447"/>
    </source>
</evidence>
<evidence type="ECO:0000259" key="4">
    <source>
        <dbReference type="Pfam" id="PF01497"/>
    </source>
</evidence>
<proteinExistence type="predicted"/>
<keyword evidence="3" id="KW-0732">Signal</keyword>
<dbReference type="SUPFAM" id="SSF53807">
    <property type="entry name" value="Helical backbone' metal receptor"/>
    <property type="match status" value="1"/>
</dbReference>
<dbReference type="InterPro" id="IPR002491">
    <property type="entry name" value="ABC_transptr_periplasmic_BD"/>
</dbReference>
<dbReference type="Pfam" id="PF01497">
    <property type="entry name" value="Peripla_BP_2"/>
    <property type="match status" value="1"/>
</dbReference>
<organism evidence="5 6">
    <name type="scientific">Halospeciosus flavus</name>
    <dbReference type="NCBI Taxonomy" id="3032283"/>
    <lineage>
        <taxon>Archaea</taxon>
        <taxon>Methanobacteriati</taxon>
        <taxon>Methanobacteriota</taxon>
        <taxon>Stenosarchaea group</taxon>
        <taxon>Halobacteria</taxon>
        <taxon>Halobacteriales</taxon>
        <taxon>Halobacteriaceae</taxon>
        <taxon>Halospeciosus</taxon>
    </lineage>
</organism>
<dbReference type="EMBL" id="JBHTAR010000011">
    <property type="protein sequence ID" value="MFC7198641.1"/>
    <property type="molecule type" value="Genomic_DNA"/>
</dbReference>
<keyword evidence="2" id="KW-0813">Transport</keyword>
<accession>A0ABD5Z0G0</accession>
<dbReference type="PROSITE" id="PS51318">
    <property type="entry name" value="TAT"/>
    <property type="match status" value="1"/>
</dbReference>
<evidence type="ECO:0000256" key="3">
    <source>
        <dbReference type="ARBA" id="ARBA00022729"/>
    </source>
</evidence>
<comment type="subcellular location">
    <subcellularLocation>
        <location evidence="1">Cell envelope</location>
    </subcellularLocation>
</comment>
<comment type="caution">
    <text evidence="5">The sequence shown here is derived from an EMBL/GenBank/DDBJ whole genome shotgun (WGS) entry which is preliminary data.</text>
</comment>
<feature type="domain" description="Fe/B12 periplasmic-binding" evidence="4">
    <location>
        <begin position="178"/>
        <end position="330"/>
    </location>
</feature>
<gene>
    <name evidence="5" type="ORF">ACFQJ9_04260</name>
</gene>
<protein>
    <submittedName>
        <fullName evidence="5">ABC transporter substrate-binding protein</fullName>
    </submittedName>
</protein>
<reference evidence="5 6" key="1">
    <citation type="journal article" date="2019" name="Int. J. Syst. Evol. Microbiol.">
        <title>The Global Catalogue of Microorganisms (GCM) 10K type strain sequencing project: providing services to taxonomists for standard genome sequencing and annotation.</title>
        <authorList>
            <consortium name="The Broad Institute Genomics Platform"/>
            <consortium name="The Broad Institute Genome Sequencing Center for Infectious Disease"/>
            <person name="Wu L."/>
            <person name="Ma J."/>
        </authorList>
    </citation>
    <scope>NUCLEOTIDE SEQUENCE [LARGE SCALE GENOMIC DNA]</scope>
    <source>
        <strain evidence="5 6">XZGYJ-43</strain>
    </source>
</reference>
<evidence type="ECO:0000256" key="2">
    <source>
        <dbReference type="ARBA" id="ARBA00022448"/>
    </source>
</evidence>
<dbReference type="RefSeq" id="WP_279528599.1">
    <property type="nucleotide sequence ID" value="NZ_CP122312.1"/>
</dbReference>
<dbReference type="Proteomes" id="UP001596447">
    <property type="component" value="Unassembled WGS sequence"/>
</dbReference>
<dbReference type="PANTHER" id="PTHR30532">
    <property type="entry name" value="IRON III DICITRATE-BINDING PERIPLASMIC PROTEIN"/>
    <property type="match status" value="1"/>
</dbReference>
<sequence>MADKQTTRRAFLGGGAALGTSLLAGCTGGNGSTSQTTTTKDSSYSVQMAPVGEVTFDEVPQTWVANNGSWADMGVALGVEPPKGLWLTSRYHTQYYDPIPDVSVDKSGMTSLYSSGGVSKEVFYQLNGDVHVIDPHFLNNRFKGWEQKDIEEVADKIGPFFGNSIFSRGYAWHDSYQFYTLYEAFEKLSNVFQRQDRYEAFTSVHDEMQQKLAANLPPESERPNVAIFWASGDAPETFLPYLINEGTSYKQWRDLQVGDALAETDVQDFHASRSSIDYETLLEIDPEVILLRGQESKTAEEFQNTVVEFMKNHDVASDLTAVKNGDVYRAGGLYQGPITNLVLTERAVGQIYPDAFDGVSLYDPQRVSDIANGNF</sequence>
<dbReference type="PROSITE" id="PS51257">
    <property type="entry name" value="PROKAR_LIPOPROTEIN"/>
    <property type="match status" value="1"/>
</dbReference>
<dbReference type="InterPro" id="IPR051313">
    <property type="entry name" value="Bact_iron-sidero_bind"/>
</dbReference>
<keyword evidence="6" id="KW-1185">Reference proteome</keyword>
<dbReference type="Gene3D" id="3.40.50.1980">
    <property type="entry name" value="Nitrogenase molybdenum iron protein domain"/>
    <property type="match status" value="2"/>
</dbReference>
<dbReference type="AlphaFoldDB" id="A0ABD5Z0G0"/>
<evidence type="ECO:0000256" key="1">
    <source>
        <dbReference type="ARBA" id="ARBA00004196"/>
    </source>
</evidence>
<dbReference type="PANTHER" id="PTHR30532:SF1">
    <property type="entry name" value="IRON(3+)-HYDROXAMATE-BINDING PROTEIN FHUD"/>
    <property type="match status" value="1"/>
</dbReference>
<name>A0ABD5Z0G0_9EURY</name>